<dbReference type="GeneID" id="89928066"/>
<keyword evidence="3 6" id="KW-1133">Transmembrane helix</keyword>
<keyword evidence="8" id="KW-1185">Reference proteome</keyword>
<evidence type="ECO:0000313" key="7">
    <source>
        <dbReference type="EMBL" id="KAK5168158.1"/>
    </source>
</evidence>
<evidence type="ECO:0000256" key="3">
    <source>
        <dbReference type="ARBA" id="ARBA00022989"/>
    </source>
</evidence>
<feature type="transmembrane region" description="Helical" evidence="6">
    <location>
        <begin position="24"/>
        <end position="49"/>
    </location>
</feature>
<dbReference type="Proteomes" id="UP001337655">
    <property type="component" value="Unassembled WGS sequence"/>
</dbReference>
<sequence length="423" mass="44292">MATTVKGRLMSRDPNQPVHHGPNVGAIAGGVVGGVAFVVIVVLCIYFFWIKKRRAEQDAELEEEWADEISSQKRSTQFTTMGDAASTRTRGSLAASILSRASNIIQIAYIPGVTNRNGSDHNSIHAPVPPIPAAHRSQPPKSPLSNEGDALFFRPGDLRDSTWSGTSSINSDKRDTRYTMTSISPSLMRDSMASDTFMDDASSQPMPAVAASRLAPRMVSVKSSTSSTSLSGSSTGAPTPEESSGNVKTLQVVMPGQGAGLSPNPSVRSAGKVKQVTVGGTKGRFPVRQTSDASGASTGKHAPNVSSPLAEVDEPETALTSAQNTDFVTPPAVQPTESPFFDATEQPSAAATAASNMRPNPYASMARTVGSSTDGPARNRGKSIGGLSAVEEEAMKRASRTSEVDERAGKDDASPFSDLHSTG</sequence>
<feature type="compositionally biased region" description="Polar residues" evidence="5">
    <location>
        <begin position="318"/>
        <end position="327"/>
    </location>
</feature>
<evidence type="ECO:0000256" key="6">
    <source>
        <dbReference type="SAM" id="Phobius"/>
    </source>
</evidence>
<dbReference type="EMBL" id="JAVRRT010000010">
    <property type="protein sequence ID" value="KAK5168158.1"/>
    <property type="molecule type" value="Genomic_DNA"/>
</dbReference>
<evidence type="ECO:0000256" key="5">
    <source>
        <dbReference type="SAM" id="MobiDB-lite"/>
    </source>
</evidence>
<dbReference type="InterPro" id="IPR051694">
    <property type="entry name" value="Immunoregulatory_rcpt-like"/>
</dbReference>
<dbReference type="PANTHER" id="PTHR15549">
    <property type="entry name" value="PAIRED IMMUNOGLOBULIN-LIKE TYPE 2 RECEPTOR"/>
    <property type="match status" value="1"/>
</dbReference>
<dbReference type="AlphaFoldDB" id="A0AAV9P9F6"/>
<feature type="region of interest" description="Disordered" evidence="5">
    <location>
        <begin position="129"/>
        <end position="177"/>
    </location>
</feature>
<accession>A0AAV9P9F6</accession>
<organism evidence="7 8">
    <name type="scientific">Saxophila tyrrhenica</name>
    <dbReference type="NCBI Taxonomy" id="1690608"/>
    <lineage>
        <taxon>Eukaryota</taxon>
        <taxon>Fungi</taxon>
        <taxon>Dikarya</taxon>
        <taxon>Ascomycota</taxon>
        <taxon>Pezizomycotina</taxon>
        <taxon>Dothideomycetes</taxon>
        <taxon>Dothideomycetidae</taxon>
        <taxon>Mycosphaerellales</taxon>
        <taxon>Extremaceae</taxon>
        <taxon>Saxophila</taxon>
    </lineage>
</organism>
<reference evidence="7 8" key="1">
    <citation type="submission" date="2023-08" db="EMBL/GenBank/DDBJ databases">
        <title>Black Yeasts Isolated from many extreme environments.</title>
        <authorList>
            <person name="Coleine C."/>
            <person name="Stajich J.E."/>
            <person name="Selbmann L."/>
        </authorList>
    </citation>
    <scope>NUCLEOTIDE SEQUENCE [LARGE SCALE GENOMIC DNA]</scope>
    <source>
        <strain evidence="7 8">CCFEE 5935</strain>
    </source>
</reference>
<gene>
    <name evidence="7" type="primary">OPY2</name>
    <name evidence="7" type="ORF">LTR77_006726</name>
</gene>
<feature type="region of interest" description="Disordered" evidence="5">
    <location>
        <begin position="1"/>
        <end position="20"/>
    </location>
</feature>
<protein>
    <submittedName>
        <fullName evidence="7">Overproduction-induced pheromone-resistant</fullName>
    </submittedName>
</protein>
<evidence type="ECO:0000256" key="2">
    <source>
        <dbReference type="ARBA" id="ARBA00022692"/>
    </source>
</evidence>
<proteinExistence type="predicted"/>
<feature type="compositionally biased region" description="Polar residues" evidence="5">
    <location>
        <begin position="288"/>
        <end position="297"/>
    </location>
</feature>
<dbReference type="GO" id="GO:0071944">
    <property type="term" value="C:cell periphery"/>
    <property type="evidence" value="ECO:0007669"/>
    <property type="project" value="UniProtKB-ARBA"/>
</dbReference>
<evidence type="ECO:0000256" key="1">
    <source>
        <dbReference type="ARBA" id="ARBA00004167"/>
    </source>
</evidence>
<feature type="compositionally biased region" description="Polar residues" evidence="5">
    <location>
        <begin position="161"/>
        <end position="170"/>
    </location>
</feature>
<feature type="compositionally biased region" description="Basic and acidic residues" evidence="5">
    <location>
        <begin position="393"/>
        <end position="413"/>
    </location>
</feature>
<keyword evidence="4 6" id="KW-0472">Membrane</keyword>
<feature type="compositionally biased region" description="Low complexity" evidence="5">
    <location>
        <begin position="223"/>
        <end position="236"/>
    </location>
</feature>
<keyword evidence="2 6" id="KW-0812">Transmembrane</keyword>
<evidence type="ECO:0000256" key="4">
    <source>
        <dbReference type="ARBA" id="ARBA00023136"/>
    </source>
</evidence>
<dbReference type="GO" id="GO:0016020">
    <property type="term" value="C:membrane"/>
    <property type="evidence" value="ECO:0007669"/>
    <property type="project" value="UniProtKB-SubCell"/>
</dbReference>
<name>A0AAV9P9F6_9PEZI</name>
<dbReference type="RefSeq" id="XP_064657768.1">
    <property type="nucleotide sequence ID" value="XM_064803967.1"/>
</dbReference>
<comment type="caution">
    <text evidence="7">The sequence shown here is derived from an EMBL/GenBank/DDBJ whole genome shotgun (WGS) entry which is preliminary data.</text>
</comment>
<comment type="subcellular location">
    <subcellularLocation>
        <location evidence="1">Membrane</location>
        <topology evidence="1">Single-pass membrane protein</topology>
    </subcellularLocation>
</comment>
<evidence type="ECO:0000313" key="8">
    <source>
        <dbReference type="Proteomes" id="UP001337655"/>
    </source>
</evidence>
<feature type="region of interest" description="Disordered" evidence="5">
    <location>
        <begin position="220"/>
        <end position="423"/>
    </location>
</feature>